<dbReference type="NCBIfam" id="TIGR00741">
    <property type="entry name" value="yfiA"/>
    <property type="match status" value="1"/>
</dbReference>
<dbReference type="SUPFAM" id="SSF69754">
    <property type="entry name" value="Ribosome binding protein Y (YfiA homologue)"/>
    <property type="match status" value="1"/>
</dbReference>
<dbReference type="InterPro" id="IPR036567">
    <property type="entry name" value="RHF-like"/>
</dbReference>
<accession>A0A0G1NFL5</accession>
<reference evidence="3 4" key="1">
    <citation type="journal article" date="2015" name="Nature">
        <title>rRNA introns, odd ribosomes, and small enigmatic genomes across a large radiation of phyla.</title>
        <authorList>
            <person name="Brown C.T."/>
            <person name="Hug L.A."/>
            <person name="Thomas B.C."/>
            <person name="Sharon I."/>
            <person name="Castelle C.J."/>
            <person name="Singh A."/>
            <person name="Wilkins M.J."/>
            <person name="Williams K.H."/>
            <person name="Banfield J.F."/>
        </authorList>
    </citation>
    <scope>NUCLEOTIDE SEQUENCE [LARGE SCALE GENOMIC DNA]</scope>
</reference>
<sequence>MKINIKATNLELSGSVNAYIDEKINGLEKFIQNVDLSAVECWVEVAKTTTHHRKGDIYRAEADIRLPGKVIRAEAEQWDLHQAIDQIKDELQRELKKYKEAQSAKYKRGARIFKTLSKLSPLAWFQGEKGERAEEE</sequence>
<comment type="caution">
    <text evidence="3">The sequence shown here is derived from an EMBL/GenBank/DDBJ whole genome shotgun (WGS) entry which is preliminary data.</text>
</comment>
<dbReference type="GO" id="GO:0045900">
    <property type="term" value="P:negative regulation of translational elongation"/>
    <property type="evidence" value="ECO:0007669"/>
    <property type="project" value="TreeGrafter"/>
</dbReference>
<dbReference type="InterPro" id="IPR050574">
    <property type="entry name" value="HPF/YfiA_ribosome-assoc"/>
</dbReference>
<dbReference type="AlphaFoldDB" id="A0A0G1NFL5"/>
<keyword evidence="2" id="KW-0175">Coiled coil</keyword>
<dbReference type="CDD" id="cd00552">
    <property type="entry name" value="RaiA"/>
    <property type="match status" value="1"/>
</dbReference>
<protein>
    <submittedName>
        <fullName evidence="3">Ribosomal subunit interface protein</fullName>
    </submittedName>
</protein>
<dbReference type="Pfam" id="PF02482">
    <property type="entry name" value="Ribosomal_S30AE"/>
    <property type="match status" value="1"/>
</dbReference>
<evidence type="ECO:0000313" key="3">
    <source>
        <dbReference type="EMBL" id="KKU19107.1"/>
    </source>
</evidence>
<evidence type="ECO:0000256" key="2">
    <source>
        <dbReference type="SAM" id="Coils"/>
    </source>
</evidence>
<feature type="coiled-coil region" evidence="2">
    <location>
        <begin position="81"/>
        <end position="108"/>
    </location>
</feature>
<dbReference type="Proteomes" id="UP000034644">
    <property type="component" value="Unassembled WGS sequence"/>
</dbReference>
<proteinExistence type="predicted"/>
<evidence type="ECO:0000256" key="1">
    <source>
        <dbReference type="ARBA" id="ARBA00022845"/>
    </source>
</evidence>
<name>A0A0G1NFL5_9BACT</name>
<dbReference type="PANTHER" id="PTHR33231">
    <property type="entry name" value="30S RIBOSOMAL PROTEIN"/>
    <property type="match status" value="1"/>
</dbReference>
<dbReference type="GO" id="GO:0043024">
    <property type="term" value="F:ribosomal small subunit binding"/>
    <property type="evidence" value="ECO:0007669"/>
    <property type="project" value="TreeGrafter"/>
</dbReference>
<keyword evidence="1" id="KW-0810">Translation regulation</keyword>
<dbReference type="EMBL" id="LCLO01000010">
    <property type="protein sequence ID" value="KKU19107.1"/>
    <property type="molecule type" value="Genomic_DNA"/>
</dbReference>
<dbReference type="Gene3D" id="3.30.160.100">
    <property type="entry name" value="Ribosome hibernation promotion factor-like"/>
    <property type="match status" value="1"/>
</dbReference>
<gene>
    <name evidence="3" type="ORF">UX27_C0010G0002</name>
</gene>
<dbReference type="InterPro" id="IPR003489">
    <property type="entry name" value="RHF/RaiA"/>
</dbReference>
<dbReference type="GO" id="GO:0022627">
    <property type="term" value="C:cytosolic small ribosomal subunit"/>
    <property type="evidence" value="ECO:0007669"/>
    <property type="project" value="TreeGrafter"/>
</dbReference>
<dbReference type="PANTHER" id="PTHR33231:SF1">
    <property type="entry name" value="30S RIBOSOMAL PROTEIN"/>
    <property type="match status" value="1"/>
</dbReference>
<organism evidence="3 4">
    <name type="scientific">Candidatus Azambacteria bacterium GW2011_GWA2_45_90</name>
    <dbReference type="NCBI Taxonomy" id="1618614"/>
    <lineage>
        <taxon>Bacteria</taxon>
        <taxon>Candidatus Azamiibacteriota</taxon>
    </lineage>
</organism>
<evidence type="ECO:0000313" key="4">
    <source>
        <dbReference type="Proteomes" id="UP000034644"/>
    </source>
</evidence>